<gene>
    <name evidence="1" type="ORF">CAT723_15530</name>
</gene>
<sequence length="87" mass="9277">MVMDKESHWAGVRAVSICAPTESVRYTEKINVTSTALKAAEPQSHMAQEKTVSLSVRLAESGTLSIAGLVIATYPKAAATLMQRNGD</sequence>
<dbReference type="AlphaFoldDB" id="A0AAV5G2R7"/>
<proteinExistence type="predicted"/>
<name>A0AAV5G2R7_CORAM</name>
<reference evidence="1" key="1">
    <citation type="submission" date="2021-12" db="EMBL/GenBank/DDBJ databases">
        <title>Draft genome sequence of Corynebacterium ammoniagenes strain T-723.</title>
        <authorList>
            <person name="Matsuzawa M."/>
            <person name="Hiratani M."/>
            <person name="Abe I."/>
            <person name="Tsuji Y."/>
            <person name="Nakamura J."/>
        </authorList>
    </citation>
    <scope>NUCLEOTIDE SEQUENCE</scope>
    <source>
        <strain evidence="1">T-723</strain>
    </source>
</reference>
<organism evidence="1 2">
    <name type="scientific">Corynebacterium ammoniagenes</name>
    <name type="common">Brevibacterium ammoniagenes</name>
    <dbReference type="NCBI Taxonomy" id="1697"/>
    <lineage>
        <taxon>Bacteria</taxon>
        <taxon>Bacillati</taxon>
        <taxon>Actinomycetota</taxon>
        <taxon>Actinomycetes</taxon>
        <taxon>Mycobacteriales</taxon>
        <taxon>Corynebacteriaceae</taxon>
        <taxon>Corynebacterium</taxon>
    </lineage>
</organism>
<evidence type="ECO:0000313" key="2">
    <source>
        <dbReference type="Proteomes" id="UP001054925"/>
    </source>
</evidence>
<accession>A0AAV5G2R7</accession>
<dbReference type="EMBL" id="BQKK01000003">
    <property type="protein sequence ID" value="GJN43074.1"/>
    <property type="molecule type" value="Genomic_DNA"/>
</dbReference>
<dbReference type="Proteomes" id="UP001054925">
    <property type="component" value="Unassembled WGS sequence"/>
</dbReference>
<comment type="caution">
    <text evidence="1">The sequence shown here is derived from an EMBL/GenBank/DDBJ whole genome shotgun (WGS) entry which is preliminary data.</text>
</comment>
<protein>
    <submittedName>
        <fullName evidence="1">Uncharacterized protein</fullName>
    </submittedName>
</protein>
<evidence type="ECO:0000313" key="1">
    <source>
        <dbReference type="EMBL" id="GJN43074.1"/>
    </source>
</evidence>